<dbReference type="HOGENOM" id="CLU_074587_3_0_5"/>
<dbReference type="AlphaFoldDB" id="V5SDL6"/>
<feature type="chain" id="PRO_5004741594" evidence="1">
    <location>
        <begin position="32"/>
        <end position="240"/>
    </location>
</feature>
<reference evidence="2 3" key="1">
    <citation type="journal article" date="2014" name="Genome Announc.">
        <title>Complete Genome Sequence of Hyphomicrobium nitrativorans Strain NL23, a Denitrifying Bacterium Isolated from Biofilm of a Methanol-Fed Denitrification System Treating Seawater at the Montreal Biodome.</title>
        <authorList>
            <person name="Martineau C."/>
            <person name="Villeneuve C."/>
            <person name="Mauffrey F."/>
            <person name="Villemur R."/>
        </authorList>
    </citation>
    <scope>NUCLEOTIDE SEQUENCE [LARGE SCALE GENOMIC DNA]</scope>
    <source>
        <strain evidence="2">NL23</strain>
    </source>
</reference>
<dbReference type="STRING" id="1029756.W911_06730"/>
<feature type="signal peptide" evidence="1">
    <location>
        <begin position="1"/>
        <end position="31"/>
    </location>
</feature>
<evidence type="ECO:0000256" key="1">
    <source>
        <dbReference type="SAM" id="SignalP"/>
    </source>
</evidence>
<dbReference type="KEGG" id="hni:W911_06730"/>
<organism evidence="2 3">
    <name type="scientific">Hyphomicrobium nitrativorans NL23</name>
    <dbReference type="NCBI Taxonomy" id="1029756"/>
    <lineage>
        <taxon>Bacteria</taxon>
        <taxon>Pseudomonadati</taxon>
        <taxon>Pseudomonadota</taxon>
        <taxon>Alphaproteobacteria</taxon>
        <taxon>Hyphomicrobiales</taxon>
        <taxon>Hyphomicrobiaceae</taxon>
        <taxon>Hyphomicrobium</taxon>
    </lineage>
</organism>
<proteinExistence type="predicted"/>
<dbReference type="Pfam" id="PF09694">
    <property type="entry name" value="Gcw_chp"/>
    <property type="match status" value="1"/>
</dbReference>
<dbReference type="OrthoDB" id="9793561at2"/>
<evidence type="ECO:0000313" key="3">
    <source>
        <dbReference type="Proteomes" id="UP000018542"/>
    </source>
</evidence>
<dbReference type="NCBIfam" id="TIGR02001">
    <property type="entry name" value="gcw_chp"/>
    <property type="match status" value="1"/>
</dbReference>
<protein>
    <submittedName>
        <fullName evidence="2">Uncharacterized protein</fullName>
    </submittedName>
</protein>
<evidence type="ECO:0000313" key="2">
    <source>
        <dbReference type="EMBL" id="AHB48150.1"/>
    </source>
</evidence>
<dbReference type="PATRIC" id="fig|1029756.8.peg.1410"/>
<dbReference type="InterPro" id="IPR010239">
    <property type="entry name" value="CHP02001"/>
</dbReference>
<name>V5SDL6_9HYPH</name>
<dbReference type="RefSeq" id="WP_023786739.1">
    <property type="nucleotide sequence ID" value="NC_022997.1"/>
</dbReference>
<accession>V5SDL6</accession>
<sequence>MSTSASFKKFIGATVGAAGLALCALSGSAQAESREFSWSVTGTGTSDYVFRGLSLNNEDPAFQASIDVEYGIWYAGLWGTMVDGQGYEPVELNFYTGIKPVLGPVTFDFGIVYYFYPWADNSGDSDVIELKAAFDWSPVKNLTFSPAYYYVPDQSNSDEASTVEGTLAYELPSVGVFTPTLSGLVGWTENFGGGEYTYWNAGLALAVDKFTFDFRYWDTDISNDGLADERFVFTASITLP</sequence>
<dbReference type="Proteomes" id="UP000018542">
    <property type="component" value="Chromosome"/>
</dbReference>
<gene>
    <name evidence="2" type="ORF">W911_06730</name>
</gene>
<keyword evidence="3" id="KW-1185">Reference proteome</keyword>
<dbReference type="EMBL" id="CP006912">
    <property type="protein sequence ID" value="AHB48150.1"/>
    <property type="molecule type" value="Genomic_DNA"/>
</dbReference>
<keyword evidence="1" id="KW-0732">Signal</keyword>